<dbReference type="SUPFAM" id="SSF56219">
    <property type="entry name" value="DNase I-like"/>
    <property type="match status" value="1"/>
</dbReference>
<dbReference type="PANTHER" id="PTHR33116:SF78">
    <property type="entry name" value="OS12G0587133 PROTEIN"/>
    <property type="match status" value="1"/>
</dbReference>
<dbReference type="AlphaFoldDB" id="A0A438FWA5"/>
<evidence type="ECO:0000313" key="2">
    <source>
        <dbReference type="Proteomes" id="UP000288805"/>
    </source>
</evidence>
<organism evidence="1 2">
    <name type="scientific">Vitis vinifera</name>
    <name type="common">Grape</name>
    <dbReference type="NCBI Taxonomy" id="29760"/>
    <lineage>
        <taxon>Eukaryota</taxon>
        <taxon>Viridiplantae</taxon>
        <taxon>Streptophyta</taxon>
        <taxon>Embryophyta</taxon>
        <taxon>Tracheophyta</taxon>
        <taxon>Spermatophyta</taxon>
        <taxon>Magnoliopsida</taxon>
        <taxon>eudicotyledons</taxon>
        <taxon>Gunneridae</taxon>
        <taxon>Pentapetalae</taxon>
        <taxon>rosids</taxon>
        <taxon>Vitales</taxon>
        <taxon>Vitaceae</taxon>
        <taxon>Viteae</taxon>
        <taxon>Vitis</taxon>
    </lineage>
</organism>
<reference evidence="1 2" key="1">
    <citation type="journal article" date="2018" name="PLoS Genet.">
        <title>Population sequencing reveals clonal diversity and ancestral inbreeding in the grapevine cultivar Chardonnay.</title>
        <authorList>
            <person name="Roach M.J."/>
            <person name="Johnson D.L."/>
            <person name="Bohlmann J."/>
            <person name="van Vuuren H.J."/>
            <person name="Jones S.J."/>
            <person name="Pretorius I.S."/>
            <person name="Schmidt S.A."/>
            <person name="Borneman A.R."/>
        </authorList>
    </citation>
    <scope>NUCLEOTIDE SEQUENCE [LARGE SCALE GENOMIC DNA]</scope>
    <source>
        <strain evidence="2">cv. Chardonnay</strain>
        <tissue evidence="1">Leaf</tissue>
    </source>
</reference>
<comment type="caution">
    <text evidence="1">The sequence shown here is derived from an EMBL/GenBank/DDBJ whole genome shotgun (WGS) entry which is preliminary data.</text>
</comment>
<proteinExistence type="predicted"/>
<protein>
    <submittedName>
        <fullName evidence="1">Putative mitochondrial protein</fullName>
    </submittedName>
</protein>
<sequence length="1102" mass="123294">MYFAGNIRARGGRVWFAVESKSFEILIDEVDGKLRGCIWERSKGITSWIRFGDVSLCRLLAGVEFCCRGRDEKGWSHAWEEEGRSYRLEKRLNEAGRFILWSVRDIEAKRFCLIFLEGKGLSGGWNILAEKLRVAGVVPIGSLKTPMFREVQKKEMELEPRTYADVTKSRARQAKEAWVRVVAFPFIYGIETVFKLIGDGCGGLITVMKKRFLWPIYNGPAVVGRPALVFSGDVGGSGCGKGDTEVKMRKGVAALWKLLKRNYSLLYGASCKGPGLEETDGEDRLEIGSGSRSGFGEKKSSSDYEDLGVWAGGRKAHYIKRVADGLCEEKPFIYQGPFSGLGRFGRDGLRAAKEGLKGVRAISLADEAEMEARAIEEASRAGVRDDEGRRLLSRRDRRVSEAFSTVSRARLTDEALVVETSRGTSGLDETVVGVGYQTLVCSDERWQPVDDGLGGNPKLLLKLKTRRDQGKKKGTLGLTRGGSEPRGGEILEWGALDARGQLEGWSVWPYAEKIQRRFWEELGAIRGLWNDPWCIGGGPFTWSGGLNSQTMSRIDRFLVTEDWEGYFNGVVQSTLSRPVSDHFPILLDGGGVRRGPVPFRFENMWLQEEGFKDLLGGWWQGLRFSGSFSFILAEKLKALKVILKSWNKEVFGSQVGGGVYRGRGLFCLSDMNGDKAPGQTAGAEDLRDFRHKFGRGLYKLLAKVLANRLKKVMGKVVSSAQNAFVEATFSVLINGTPEGFFNSSRGLRQGDPLSPYLFVIGMEAFSRLIHRAVRGGFLSGCRIKDQMAYLSWLLMWFEALSGLRINLDKSEILPVGRVENLELLALEVGCKVGRLPTSYLGIPLGANHKSVAVWDGVEERFRKRLAKWKRQFISKGGRMTLFGVPCQEELWREKPHLVKWDTVCLDKRILFGGASLVGSSGSKKGGGILKRVKFWKDNWCENFTLCNSFPSLYAFATYKEAWIEEMWIILEEKGFGVPDSLGPLMTGGGEGGEITLIIRYFRFKKAVQFPINIIWNPCVPTKVCFFAWEAFRKSLLIIFLFSAPRQECYGIIVCSFGVAWVLPYSVRDTLSGWSGFNMGKKRRKVWKAVPSCIFWAVVEGKK</sequence>
<evidence type="ECO:0000313" key="1">
    <source>
        <dbReference type="EMBL" id="RVW64229.1"/>
    </source>
</evidence>
<dbReference type="PANTHER" id="PTHR33116">
    <property type="entry name" value="REVERSE TRANSCRIPTASE ZINC-BINDING DOMAIN-CONTAINING PROTEIN-RELATED-RELATED"/>
    <property type="match status" value="1"/>
</dbReference>
<gene>
    <name evidence="1" type="primary">AtMg01250_6</name>
    <name evidence="1" type="ORF">CK203_046324</name>
</gene>
<dbReference type="InterPro" id="IPR036691">
    <property type="entry name" value="Endo/exonu/phosph_ase_sf"/>
</dbReference>
<dbReference type="Proteomes" id="UP000288805">
    <property type="component" value="Unassembled WGS sequence"/>
</dbReference>
<name>A0A438FWA5_VITVI</name>
<accession>A0A438FWA5</accession>
<dbReference type="EMBL" id="QGNW01000724">
    <property type="protein sequence ID" value="RVW64229.1"/>
    <property type="molecule type" value="Genomic_DNA"/>
</dbReference>